<evidence type="ECO:0000313" key="2">
    <source>
        <dbReference type="EMBL" id="TFD91901.1"/>
    </source>
</evidence>
<feature type="domain" description="Putative carbohydrate metabolism" evidence="1">
    <location>
        <begin position="142"/>
        <end position="359"/>
    </location>
</feature>
<comment type="caution">
    <text evidence="2">The sequence shown here is derived from an EMBL/GenBank/DDBJ whole genome shotgun (WGS) entry which is preliminary data.</text>
</comment>
<accession>A0A4Y8KSA5</accession>
<dbReference type="Pfam" id="PF13201">
    <property type="entry name" value="PCMD"/>
    <property type="match status" value="1"/>
</dbReference>
<dbReference type="Gene3D" id="2.60.120.890">
    <property type="entry name" value="BT2081, beta-jelly-roll domain"/>
    <property type="match status" value="1"/>
</dbReference>
<dbReference type="Proteomes" id="UP000297861">
    <property type="component" value="Unassembled WGS sequence"/>
</dbReference>
<evidence type="ECO:0000313" key="3">
    <source>
        <dbReference type="Proteomes" id="UP000297861"/>
    </source>
</evidence>
<organism evidence="2 3">
    <name type="scientific">Dysgonomonas capnocytophagoides</name>
    <dbReference type="NCBI Taxonomy" id="45254"/>
    <lineage>
        <taxon>Bacteria</taxon>
        <taxon>Pseudomonadati</taxon>
        <taxon>Bacteroidota</taxon>
        <taxon>Bacteroidia</taxon>
        <taxon>Bacteroidales</taxon>
        <taxon>Dysgonomonadaceae</taxon>
        <taxon>Dysgonomonas</taxon>
    </lineage>
</organism>
<proteinExistence type="predicted"/>
<dbReference type="OrthoDB" id="713122at2"/>
<evidence type="ECO:0000259" key="1">
    <source>
        <dbReference type="Pfam" id="PF13201"/>
    </source>
</evidence>
<dbReference type="PROSITE" id="PS51257">
    <property type="entry name" value="PROKAR_LIPOPROTEIN"/>
    <property type="match status" value="1"/>
</dbReference>
<dbReference type="STRING" id="1121485.GCA_000426485_01779"/>
<sequence>MKSKLTLTTLIVVFTTFSSCIKDEPENIEADILSFEFPEYTGLKVSPSKETNLILFEVTDTSQIDITHLRPEIKLSEGAKVYPSPNEYQDFSDTVSYTVYSENKEWNRVYKVLINRTLPLTFPFEEWGTGGVGIMSYPKLMDDTWATANQGIALAKFGKVEEFPTDFTTDAYSGKYAARLKTQRGGNYFGFLIPIFSGSLFRGQFGPIVMSDFAKSVKFGQPHPFEKGRPVSFKGYYKYKVGDPFYDEKDNIIPGRIDECSIYAVFYKVTKGVIGTKNDEFLDGNNILTSDKIVAIAKLDDTSEKGEYTHFDLPFRYKETPDYTQYDYKLAVVFASSKEGDFYRGAVGSTLTVDEVEVVCQAYSSKEPQ</sequence>
<dbReference type="RefSeq" id="WP_134437626.1">
    <property type="nucleotide sequence ID" value="NZ_SOML01000020.1"/>
</dbReference>
<keyword evidence="3" id="KW-1185">Reference proteome</keyword>
<dbReference type="AlphaFoldDB" id="A0A4Y8KSA5"/>
<gene>
    <name evidence="2" type="ORF">E2605_19210</name>
</gene>
<reference evidence="2 3" key="1">
    <citation type="submission" date="2019-03" db="EMBL/GenBank/DDBJ databases">
        <title>San Antonio Military Medical Center submission to MRSN (WRAIR), pending publication.</title>
        <authorList>
            <person name="Blyth D.M."/>
            <person name="Mccarthy S.L."/>
            <person name="Schall S.E."/>
            <person name="Stam J.A."/>
            <person name="Ong A.C."/>
            <person name="Mcgann P.T."/>
        </authorList>
    </citation>
    <scope>NUCLEOTIDE SEQUENCE [LARGE SCALE GENOMIC DNA]</scope>
    <source>
        <strain evidence="2 3">MRSN571793</strain>
    </source>
</reference>
<dbReference type="InterPro" id="IPR025112">
    <property type="entry name" value="PCMD"/>
</dbReference>
<dbReference type="Gene3D" id="2.60.40.2340">
    <property type="match status" value="1"/>
</dbReference>
<dbReference type="InterPro" id="IPR038653">
    <property type="entry name" value="Put_CMD_sf"/>
</dbReference>
<name>A0A4Y8KSA5_9BACT</name>
<protein>
    <recommendedName>
        <fullName evidence="1">Putative carbohydrate metabolism domain-containing protein</fullName>
    </recommendedName>
</protein>
<dbReference type="EMBL" id="SOML01000020">
    <property type="protein sequence ID" value="TFD91901.1"/>
    <property type="molecule type" value="Genomic_DNA"/>
</dbReference>